<feature type="compositionally biased region" description="Basic residues" evidence="5">
    <location>
        <begin position="179"/>
        <end position="189"/>
    </location>
</feature>
<dbReference type="InterPro" id="IPR036898">
    <property type="entry name" value="RNA_pol_Rpb7-like_N_sf"/>
</dbReference>
<dbReference type="PANTHER" id="PTHR12709:SF5">
    <property type="entry name" value="DNA-DIRECTED RNA POLYMERASE I SUBUNIT RPA43"/>
    <property type="match status" value="1"/>
</dbReference>
<feature type="domain" description="RPA43 OB" evidence="6">
    <location>
        <begin position="83"/>
        <end position="191"/>
    </location>
</feature>
<protein>
    <recommendedName>
        <fullName evidence="6">RPA43 OB domain-containing protein</fullName>
    </recommendedName>
</protein>
<sequence>MDGSILKQARATFGVDLHPALCSEALTGVQEILNARLLRYSEDLSGVLLAYNNECILSMQAPVHVYFPYMHVDVAADVTLFSPAPGMRMRGKVIQVGPDYLGLHVLGIFNASIARRHIRPDFRFKPAERVCISKADPSHTIFEGTDVQFTIHSVQRESEFFTMTGAMLQKDTEVQEHQHAKKKKAKRKHDAVTGRADISEEPQVKNTRNNLAATPSASAASVDMPGSTNGQETRKRKKHGHEHGNHRDSAAQSSGGAAAAAAASGKDDLALAGVHCTPDATAQQTALEPVTAPDDLVTPKKKKKKRRLLDHQLESEQASLSAADKQGLHQKPVKSHPEDLAHHQGPSDKIRQDSVSQHPSEAGQDVPGASVSIKPKKVKKSSRLDDADNVAGGNLKPSKKQHRPA</sequence>
<evidence type="ECO:0000256" key="1">
    <source>
        <dbReference type="ARBA" id="ARBA00004123"/>
    </source>
</evidence>
<dbReference type="GO" id="GO:0006362">
    <property type="term" value="P:transcription elongation by RNA polymerase I"/>
    <property type="evidence" value="ECO:0007669"/>
    <property type="project" value="TreeGrafter"/>
</dbReference>
<keyword evidence="8" id="KW-1185">Reference proteome</keyword>
<evidence type="ECO:0000256" key="4">
    <source>
        <dbReference type="ARBA" id="ARBA00023242"/>
    </source>
</evidence>
<dbReference type="GO" id="GO:0006352">
    <property type="term" value="P:DNA-templated transcription initiation"/>
    <property type="evidence" value="ECO:0007669"/>
    <property type="project" value="InterPro"/>
</dbReference>
<comment type="caution">
    <text evidence="7">The sequence shown here is derived from an EMBL/GenBank/DDBJ whole genome shotgun (WGS) entry which is preliminary data.</text>
</comment>
<keyword evidence="4" id="KW-0539">Nucleus</keyword>
<organism evidence="7 8">
    <name type="scientific">Apatococcus lobatus</name>
    <dbReference type="NCBI Taxonomy" id="904363"/>
    <lineage>
        <taxon>Eukaryota</taxon>
        <taxon>Viridiplantae</taxon>
        <taxon>Chlorophyta</taxon>
        <taxon>core chlorophytes</taxon>
        <taxon>Trebouxiophyceae</taxon>
        <taxon>Chlorellales</taxon>
        <taxon>Chlorellaceae</taxon>
        <taxon>Apatococcus</taxon>
    </lineage>
</organism>
<reference evidence="7 8" key="1">
    <citation type="journal article" date="2024" name="Nat. Commun.">
        <title>Phylogenomics reveals the evolutionary origins of lichenization in chlorophyte algae.</title>
        <authorList>
            <person name="Puginier C."/>
            <person name="Libourel C."/>
            <person name="Otte J."/>
            <person name="Skaloud P."/>
            <person name="Haon M."/>
            <person name="Grisel S."/>
            <person name="Petersen M."/>
            <person name="Berrin J.G."/>
            <person name="Delaux P.M."/>
            <person name="Dal Grande F."/>
            <person name="Keller J."/>
        </authorList>
    </citation>
    <scope>NUCLEOTIDE SEQUENCE [LARGE SCALE GENOMIC DNA]</scope>
    <source>
        <strain evidence="7 8">SAG 2145</strain>
    </source>
</reference>
<evidence type="ECO:0000313" key="8">
    <source>
        <dbReference type="Proteomes" id="UP001438707"/>
    </source>
</evidence>
<feature type="region of interest" description="Disordered" evidence="5">
    <location>
        <begin position="172"/>
        <end position="262"/>
    </location>
</feature>
<dbReference type="Gene3D" id="2.40.50.1060">
    <property type="match status" value="1"/>
</dbReference>
<dbReference type="Pfam" id="PF17875">
    <property type="entry name" value="RPA43_OB"/>
    <property type="match status" value="1"/>
</dbReference>
<evidence type="ECO:0000313" key="7">
    <source>
        <dbReference type="EMBL" id="KAK9816408.1"/>
    </source>
</evidence>
<dbReference type="GO" id="GO:0005736">
    <property type="term" value="C:RNA polymerase I complex"/>
    <property type="evidence" value="ECO:0007669"/>
    <property type="project" value="TreeGrafter"/>
</dbReference>
<comment type="subcellular location">
    <subcellularLocation>
        <location evidence="1">Nucleus</location>
    </subcellularLocation>
</comment>
<dbReference type="Gene3D" id="3.30.1490.120">
    <property type="entry name" value="RNA polymerase Rpb7-like, N-terminal domain"/>
    <property type="match status" value="1"/>
</dbReference>
<dbReference type="InterPro" id="IPR041178">
    <property type="entry name" value="RPA43_OB"/>
</dbReference>
<feature type="compositionally biased region" description="Low complexity" evidence="5">
    <location>
        <begin position="250"/>
        <end position="262"/>
    </location>
</feature>
<dbReference type="AlphaFoldDB" id="A0AAW1Q283"/>
<evidence type="ECO:0000256" key="3">
    <source>
        <dbReference type="ARBA" id="ARBA00023163"/>
    </source>
</evidence>
<accession>A0AAW1Q283</accession>
<feature type="compositionally biased region" description="Basic residues" evidence="5">
    <location>
        <begin position="299"/>
        <end position="308"/>
    </location>
</feature>
<proteinExistence type="predicted"/>
<feature type="compositionally biased region" description="Basic and acidic residues" evidence="5">
    <location>
        <begin position="335"/>
        <end position="352"/>
    </location>
</feature>
<gene>
    <name evidence="7" type="ORF">WJX74_010482</name>
</gene>
<feature type="region of interest" description="Disordered" evidence="5">
    <location>
        <begin position="284"/>
        <end position="405"/>
    </location>
</feature>
<dbReference type="PANTHER" id="PTHR12709">
    <property type="entry name" value="DNA-DIRECTED RNA POLYMERASE II, III"/>
    <property type="match status" value="1"/>
</dbReference>
<dbReference type="EMBL" id="JALJOS010000076">
    <property type="protein sequence ID" value="KAK9816408.1"/>
    <property type="molecule type" value="Genomic_DNA"/>
</dbReference>
<keyword evidence="3" id="KW-0804">Transcription</keyword>
<evidence type="ECO:0000256" key="5">
    <source>
        <dbReference type="SAM" id="MobiDB-lite"/>
    </source>
</evidence>
<evidence type="ECO:0000256" key="2">
    <source>
        <dbReference type="ARBA" id="ARBA00022478"/>
    </source>
</evidence>
<evidence type="ECO:0000259" key="6">
    <source>
        <dbReference type="Pfam" id="PF17875"/>
    </source>
</evidence>
<feature type="compositionally biased region" description="Polar residues" evidence="5">
    <location>
        <begin position="204"/>
        <end position="219"/>
    </location>
</feature>
<dbReference type="Proteomes" id="UP001438707">
    <property type="component" value="Unassembled WGS sequence"/>
</dbReference>
<dbReference type="InterPro" id="IPR045113">
    <property type="entry name" value="Rpb7-like"/>
</dbReference>
<keyword evidence="2" id="KW-0240">DNA-directed RNA polymerase</keyword>
<name>A0AAW1Q283_9CHLO</name>